<keyword evidence="2" id="KW-1185">Reference proteome</keyword>
<sequence length="373" mass="42661">MIFGNSKNHPPFSSEVAIFSINGNAMEVHFLSFVRLGPSRFVPCWYDNSNILTADVYPIRESFQSISQLSICAADPSANVIIRPFLRLLNKYEYARNVIISNRVSPRFRRIVQLSEQAKTEEKTLNEKINELKASADIETDNITALKNILDKDSECFRCYLNHISFDKNASMTDCDCVCHDESRKLFIYVAPETKEKCSLCFKIIDHKKYLEDQPGTSQSEGTSVAEQEESLDDVLSAFDNPDYQMSFDSPIYKLNITTDHKSLYVHLRTTPANGRHRFKEEFRVVDLETMTLHPTRDFGLREENIKSITSNENLCATATNEIKFWSKKYPTKQLAKLKAEALFGMEIKDISLHPTLSKMIVVTDKGACIFRS</sequence>
<proteinExistence type="predicted"/>
<evidence type="ECO:0000313" key="2">
    <source>
        <dbReference type="Proteomes" id="UP000835052"/>
    </source>
</evidence>
<dbReference type="AlphaFoldDB" id="A0A8S1GW67"/>
<dbReference type="EMBL" id="CAJGYM010000006">
    <property type="protein sequence ID" value="CAD6187304.1"/>
    <property type="molecule type" value="Genomic_DNA"/>
</dbReference>
<accession>A0A8S1GW67</accession>
<organism evidence="1 2">
    <name type="scientific">Caenorhabditis auriculariae</name>
    <dbReference type="NCBI Taxonomy" id="2777116"/>
    <lineage>
        <taxon>Eukaryota</taxon>
        <taxon>Metazoa</taxon>
        <taxon>Ecdysozoa</taxon>
        <taxon>Nematoda</taxon>
        <taxon>Chromadorea</taxon>
        <taxon>Rhabditida</taxon>
        <taxon>Rhabditina</taxon>
        <taxon>Rhabditomorpha</taxon>
        <taxon>Rhabditoidea</taxon>
        <taxon>Rhabditidae</taxon>
        <taxon>Peloderinae</taxon>
        <taxon>Caenorhabditis</taxon>
    </lineage>
</organism>
<dbReference type="Proteomes" id="UP000835052">
    <property type="component" value="Unassembled WGS sequence"/>
</dbReference>
<name>A0A8S1GW67_9PELO</name>
<comment type="caution">
    <text evidence="1">The sequence shown here is derived from an EMBL/GenBank/DDBJ whole genome shotgun (WGS) entry which is preliminary data.</text>
</comment>
<dbReference type="OrthoDB" id="192402at2759"/>
<reference evidence="1" key="1">
    <citation type="submission" date="2020-10" db="EMBL/GenBank/DDBJ databases">
        <authorList>
            <person name="Kikuchi T."/>
        </authorList>
    </citation>
    <scope>NUCLEOTIDE SEQUENCE</scope>
    <source>
        <strain evidence="1">NKZ352</strain>
    </source>
</reference>
<evidence type="ECO:0000313" key="1">
    <source>
        <dbReference type="EMBL" id="CAD6187304.1"/>
    </source>
</evidence>
<gene>
    <name evidence="1" type="ORF">CAUJ_LOCUS3223</name>
</gene>
<protein>
    <submittedName>
        <fullName evidence="1">Uncharacterized protein</fullName>
    </submittedName>
</protein>